<dbReference type="SUPFAM" id="SSF48498">
    <property type="entry name" value="Tetracyclin repressor-like, C-terminal domain"/>
    <property type="match status" value="1"/>
</dbReference>
<dbReference type="AlphaFoldDB" id="A0A7Y9NRP1"/>
<dbReference type="InterPro" id="IPR009057">
    <property type="entry name" value="Homeodomain-like_sf"/>
</dbReference>
<feature type="DNA-binding region" description="H-T-H motif" evidence="4">
    <location>
        <begin position="29"/>
        <end position="48"/>
    </location>
</feature>
<evidence type="ECO:0000256" key="4">
    <source>
        <dbReference type="PROSITE-ProRule" id="PRU00335"/>
    </source>
</evidence>
<dbReference type="PANTHER" id="PTHR47506:SF6">
    <property type="entry name" value="HTH-TYPE TRANSCRIPTIONAL REPRESSOR NEMR"/>
    <property type="match status" value="1"/>
</dbReference>
<proteinExistence type="predicted"/>
<dbReference type="InterPro" id="IPR001647">
    <property type="entry name" value="HTH_TetR"/>
</dbReference>
<keyword evidence="1" id="KW-0805">Transcription regulation</keyword>
<dbReference type="Proteomes" id="UP000534186">
    <property type="component" value="Unassembled WGS sequence"/>
</dbReference>
<dbReference type="PROSITE" id="PS50977">
    <property type="entry name" value="HTH_TETR_2"/>
    <property type="match status" value="1"/>
</dbReference>
<reference evidence="6 7" key="1">
    <citation type="submission" date="2020-07" db="EMBL/GenBank/DDBJ databases">
        <title>Genomic Encyclopedia of Type Strains, Phase IV (KMG-V): Genome sequencing to study the core and pangenomes of soil and plant-associated prokaryotes.</title>
        <authorList>
            <person name="Whitman W."/>
        </authorList>
    </citation>
    <scope>NUCLEOTIDE SEQUENCE [LARGE SCALE GENOMIC DNA]</scope>
    <source>
        <strain evidence="6 7">M8UP30</strain>
    </source>
</reference>
<evidence type="ECO:0000256" key="2">
    <source>
        <dbReference type="ARBA" id="ARBA00023125"/>
    </source>
</evidence>
<keyword evidence="2 4" id="KW-0238">DNA-binding</keyword>
<protein>
    <submittedName>
        <fullName evidence="6">TetR/AcrR family transcriptional repressor of nem operon</fullName>
    </submittedName>
</protein>
<comment type="caution">
    <text evidence="6">The sequence shown here is derived from an EMBL/GenBank/DDBJ whole genome shotgun (WGS) entry which is preliminary data.</text>
</comment>
<dbReference type="Pfam" id="PF00440">
    <property type="entry name" value="TetR_N"/>
    <property type="match status" value="1"/>
</dbReference>
<dbReference type="InterPro" id="IPR011075">
    <property type="entry name" value="TetR_C"/>
</dbReference>
<accession>A0A7Y9NRP1</accession>
<dbReference type="EMBL" id="JACCCV010000002">
    <property type="protein sequence ID" value="NYF53738.1"/>
    <property type="molecule type" value="Genomic_DNA"/>
</dbReference>
<evidence type="ECO:0000256" key="3">
    <source>
        <dbReference type="ARBA" id="ARBA00023163"/>
    </source>
</evidence>
<sequence length="196" mass="21897">MGTAPPSTRDHLLAVGLERLRSTGYTATGVKEVLDLAKVPKGSFYHYFPSKEEFAVEVFHLYAKGEAERSERVLGDRKVAPLKRLRRYFEELISVFGQRGEISGCLVGNLSLEVADHSPRLRSELKGVFAVWQKSVADVLREAAERGDLAKATDPDALAGFLLNSYEGSLIRMKAEKSDRPLENFLHFAFDVLLKK</sequence>
<dbReference type="InterPro" id="IPR036271">
    <property type="entry name" value="Tet_transcr_reg_TetR-rel_C_sf"/>
</dbReference>
<keyword evidence="3" id="KW-0804">Transcription</keyword>
<evidence type="ECO:0000313" key="6">
    <source>
        <dbReference type="EMBL" id="NYF53738.1"/>
    </source>
</evidence>
<organism evidence="6 7">
    <name type="scientific">Tunturiibacter lichenicola</name>
    <dbReference type="NCBI Taxonomy" id="2051959"/>
    <lineage>
        <taxon>Bacteria</taxon>
        <taxon>Pseudomonadati</taxon>
        <taxon>Acidobacteriota</taxon>
        <taxon>Terriglobia</taxon>
        <taxon>Terriglobales</taxon>
        <taxon>Acidobacteriaceae</taxon>
        <taxon>Tunturiibacter</taxon>
    </lineage>
</organism>
<evidence type="ECO:0000313" key="7">
    <source>
        <dbReference type="Proteomes" id="UP000534186"/>
    </source>
</evidence>
<gene>
    <name evidence="6" type="ORF">HDF12_004137</name>
</gene>
<feature type="domain" description="HTH tetR-type" evidence="5">
    <location>
        <begin position="6"/>
        <end position="66"/>
    </location>
</feature>
<dbReference type="GO" id="GO:0003677">
    <property type="term" value="F:DNA binding"/>
    <property type="evidence" value="ECO:0007669"/>
    <property type="project" value="UniProtKB-UniRule"/>
</dbReference>
<dbReference type="Gene3D" id="1.10.357.10">
    <property type="entry name" value="Tetracycline Repressor, domain 2"/>
    <property type="match status" value="1"/>
</dbReference>
<dbReference type="SUPFAM" id="SSF46689">
    <property type="entry name" value="Homeodomain-like"/>
    <property type="match status" value="1"/>
</dbReference>
<dbReference type="Pfam" id="PF16925">
    <property type="entry name" value="TetR_C_13"/>
    <property type="match status" value="1"/>
</dbReference>
<dbReference type="PANTHER" id="PTHR47506">
    <property type="entry name" value="TRANSCRIPTIONAL REGULATORY PROTEIN"/>
    <property type="match status" value="1"/>
</dbReference>
<evidence type="ECO:0000256" key="1">
    <source>
        <dbReference type="ARBA" id="ARBA00023015"/>
    </source>
</evidence>
<name>A0A7Y9NRP1_9BACT</name>
<evidence type="ECO:0000259" key="5">
    <source>
        <dbReference type="PROSITE" id="PS50977"/>
    </source>
</evidence>